<name>A0ABY9RH49_9BURK</name>
<protein>
    <submittedName>
        <fullName evidence="3">Histidine kinase</fullName>
    </submittedName>
</protein>
<reference evidence="3" key="1">
    <citation type="submission" date="2023-09" db="EMBL/GenBank/DDBJ databases">
        <title>Undibacterium sp. 20NA77.5 isolated from freshwater.</title>
        <authorList>
            <person name="Le V."/>
            <person name="Ko S.-R."/>
            <person name="Ahn C.-Y."/>
            <person name="Oh H.-M."/>
        </authorList>
    </citation>
    <scope>NUCLEOTIDE SEQUENCE</scope>
    <source>
        <strain evidence="3">20NA77.5</strain>
    </source>
</reference>
<evidence type="ECO:0000256" key="1">
    <source>
        <dbReference type="SAM" id="Phobius"/>
    </source>
</evidence>
<evidence type="ECO:0000259" key="2">
    <source>
        <dbReference type="Pfam" id="PF06580"/>
    </source>
</evidence>
<dbReference type="GO" id="GO:0016301">
    <property type="term" value="F:kinase activity"/>
    <property type="evidence" value="ECO:0007669"/>
    <property type="project" value="UniProtKB-KW"/>
</dbReference>
<keyword evidence="1" id="KW-0812">Transmembrane</keyword>
<organism evidence="3 4">
    <name type="scientific">Undibacterium cyanobacteriorum</name>
    <dbReference type="NCBI Taxonomy" id="3073561"/>
    <lineage>
        <taxon>Bacteria</taxon>
        <taxon>Pseudomonadati</taxon>
        <taxon>Pseudomonadota</taxon>
        <taxon>Betaproteobacteria</taxon>
        <taxon>Burkholderiales</taxon>
        <taxon>Oxalobacteraceae</taxon>
        <taxon>Undibacterium</taxon>
    </lineage>
</organism>
<gene>
    <name evidence="3" type="ORF">RF679_18235</name>
</gene>
<evidence type="ECO:0000313" key="4">
    <source>
        <dbReference type="Proteomes" id="UP001181355"/>
    </source>
</evidence>
<dbReference type="Proteomes" id="UP001181355">
    <property type="component" value="Chromosome"/>
</dbReference>
<sequence>MNTLVHPIENFAANLPDWRRPLNFVFYNIVGWTCLSAFIALAVYTDDYRSGGHPQFGSLFFNWFAAAMALAPLSWTLYYCFERWDEYFSRASFILMTYLMSLFFILPWHIFDAAMTMIWAAPDDRFFARVMAYEDVICLFRLCAITVVYGAVLGLRLWHLNRDRLQALRDEREQSLQLNLALERQNVAILRAQLEPHFMFNSLNSVSALVRTERSEKALVAIEKLSELLRYSLSSNERRCVSVDEELQGLDDYISLQKLRYGERLVLRIEGVTEVVRSCYCPPFFLQPLLENAIKHDVDAHQGASDILIQFEIGGHGSQSSRSLLKCTISNPLHQQRPHSHGFGLGLKTLGARLESLYGDKSLLHTYTEAGRFLVEVSLPNDE</sequence>
<dbReference type="Pfam" id="PF06580">
    <property type="entry name" value="His_kinase"/>
    <property type="match status" value="1"/>
</dbReference>
<dbReference type="InterPro" id="IPR050640">
    <property type="entry name" value="Bact_2-comp_sensor_kinase"/>
</dbReference>
<proteinExistence type="predicted"/>
<accession>A0ABY9RH49</accession>
<dbReference type="InterPro" id="IPR036890">
    <property type="entry name" value="HATPase_C_sf"/>
</dbReference>
<feature type="transmembrane region" description="Helical" evidence="1">
    <location>
        <begin position="56"/>
        <end position="81"/>
    </location>
</feature>
<dbReference type="RefSeq" id="WP_309482048.1">
    <property type="nucleotide sequence ID" value="NZ_CP133720.1"/>
</dbReference>
<keyword evidence="1" id="KW-0472">Membrane</keyword>
<dbReference type="PANTHER" id="PTHR34220:SF7">
    <property type="entry name" value="SENSOR HISTIDINE KINASE YPDA"/>
    <property type="match status" value="1"/>
</dbReference>
<feature type="transmembrane region" description="Helical" evidence="1">
    <location>
        <begin position="93"/>
        <end position="119"/>
    </location>
</feature>
<dbReference type="PANTHER" id="PTHR34220">
    <property type="entry name" value="SENSOR HISTIDINE KINASE YPDA"/>
    <property type="match status" value="1"/>
</dbReference>
<keyword evidence="1" id="KW-1133">Transmembrane helix</keyword>
<evidence type="ECO:0000313" key="3">
    <source>
        <dbReference type="EMBL" id="WMW80556.1"/>
    </source>
</evidence>
<dbReference type="Gene3D" id="3.30.565.10">
    <property type="entry name" value="Histidine kinase-like ATPase, C-terminal domain"/>
    <property type="match status" value="1"/>
</dbReference>
<feature type="domain" description="Signal transduction histidine kinase internal region" evidence="2">
    <location>
        <begin position="187"/>
        <end position="265"/>
    </location>
</feature>
<feature type="transmembrane region" description="Helical" evidence="1">
    <location>
        <begin position="139"/>
        <end position="158"/>
    </location>
</feature>
<feature type="transmembrane region" description="Helical" evidence="1">
    <location>
        <begin position="24"/>
        <end position="44"/>
    </location>
</feature>
<keyword evidence="3" id="KW-0808">Transferase</keyword>
<dbReference type="InterPro" id="IPR010559">
    <property type="entry name" value="Sig_transdc_His_kin_internal"/>
</dbReference>
<dbReference type="EMBL" id="CP133720">
    <property type="protein sequence ID" value="WMW80556.1"/>
    <property type="molecule type" value="Genomic_DNA"/>
</dbReference>
<keyword evidence="4" id="KW-1185">Reference proteome</keyword>
<keyword evidence="3" id="KW-0418">Kinase</keyword>